<evidence type="ECO:0000313" key="6">
    <source>
        <dbReference type="EMBL" id="KTQ97336.1"/>
    </source>
</evidence>
<dbReference type="PANTHER" id="PTHR28629">
    <property type="entry name" value="TRIOKINASE/FMN CYCLASE"/>
    <property type="match status" value="1"/>
</dbReference>
<dbReference type="SUPFAM" id="SSF82549">
    <property type="entry name" value="DAK1/DegV-like"/>
    <property type="match status" value="1"/>
</dbReference>
<evidence type="ECO:0000256" key="3">
    <source>
        <dbReference type="ARBA" id="ARBA00022777"/>
    </source>
</evidence>
<reference evidence="6 7" key="1">
    <citation type="journal article" date="2016" name="Front. Microbiol.">
        <title>Genomic Resource of Rice Seed Associated Bacteria.</title>
        <authorList>
            <person name="Midha S."/>
            <person name="Bansal K."/>
            <person name="Sharma S."/>
            <person name="Kumar N."/>
            <person name="Patil P.P."/>
            <person name="Chaudhry V."/>
            <person name="Patil P.B."/>
        </authorList>
    </citation>
    <scope>NUCLEOTIDE SEQUENCE [LARGE SCALE GENOMIC DNA]</scope>
    <source>
        <strain evidence="6 7">NS226</strain>
    </source>
</reference>
<dbReference type="AlphaFoldDB" id="A0A175RBT5"/>
<keyword evidence="2" id="KW-0547">Nucleotide-binding</keyword>
<dbReference type="FunFam" id="3.30.1180.20:FF:000001">
    <property type="entry name" value="Dihydroxyacetone kinase 1"/>
    <property type="match status" value="1"/>
</dbReference>
<gene>
    <name evidence="6" type="ORF">NS226_04785</name>
</gene>
<dbReference type="GO" id="GO:0005524">
    <property type="term" value="F:ATP binding"/>
    <property type="evidence" value="ECO:0007669"/>
    <property type="project" value="UniProtKB-KW"/>
</dbReference>
<sequence>MLDGAARAHREHLVPIPGARRAFMAKDGPRDGHVALVVGGGSGHEPCFLGYTGRGMASAVAVGNVFSSPPPDPILRAARAASGGAGVLFIYGNYAGDTMNFEMAAELAGEEGIAVRTVVTTDDVASSPLEDRDGRRGVAGNVFVFKVAGAACDLGWSLDACEQAARRANARTTTMGVALEPCSMPQSRRFNFAIGPDEMEVGVGIHGEPGVSRETMRPADAVVDTIMDRILAELPKESGGRVAVLVNSFGATPLMELYVLYRRVEQRLQARGLSVARNWIGHYCTSLDMVGASVSVLHLDDELLRLLDHPCDTPFFRVGGAV</sequence>
<dbReference type="EMBL" id="LDPZ01000010">
    <property type="protein sequence ID" value="KTQ97336.1"/>
    <property type="molecule type" value="Genomic_DNA"/>
</dbReference>
<dbReference type="FunFam" id="3.40.50.10440:FF:000001">
    <property type="entry name" value="Dihydroxyacetone kinase, DhaK subunit"/>
    <property type="match status" value="1"/>
</dbReference>
<feature type="domain" description="DhaK" evidence="5">
    <location>
        <begin position="1"/>
        <end position="316"/>
    </location>
</feature>
<evidence type="ECO:0000313" key="7">
    <source>
        <dbReference type="Proteomes" id="UP000078272"/>
    </source>
</evidence>
<protein>
    <submittedName>
        <fullName evidence="6">Dihydroxyacetone kinase</fullName>
    </submittedName>
</protein>
<dbReference type="InterPro" id="IPR004006">
    <property type="entry name" value="DhaK_dom"/>
</dbReference>
<dbReference type="GO" id="GO:0004371">
    <property type="term" value="F:glycerone kinase activity"/>
    <property type="evidence" value="ECO:0007669"/>
    <property type="project" value="InterPro"/>
</dbReference>
<dbReference type="Gene3D" id="3.40.50.10440">
    <property type="entry name" value="Dihydroxyacetone kinase, domain 1"/>
    <property type="match status" value="1"/>
</dbReference>
<dbReference type="Proteomes" id="UP000078272">
    <property type="component" value="Unassembled WGS sequence"/>
</dbReference>
<evidence type="ECO:0000256" key="2">
    <source>
        <dbReference type="ARBA" id="ARBA00022741"/>
    </source>
</evidence>
<accession>A0A175RBT5</accession>
<dbReference type="PATRIC" id="fig|401562.3.peg.173"/>
<dbReference type="InterPro" id="IPR050861">
    <property type="entry name" value="Dihydroxyacetone_Kinase"/>
</dbReference>
<comment type="caution">
    <text evidence="6">The sequence shown here is derived from an EMBL/GenBank/DDBJ whole genome shotgun (WGS) entry which is preliminary data.</text>
</comment>
<dbReference type="GO" id="GO:0019563">
    <property type="term" value="P:glycerol catabolic process"/>
    <property type="evidence" value="ECO:0007669"/>
    <property type="project" value="TreeGrafter"/>
</dbReference>
<dbReference type="PANTHER" id="PTHR28629:SF4">
    <property type="entry name" value="TRIOKINASE_FMN CYCLASE"/>
    <property type="match status" value="1"/>
</dbReference>
<organism evidence="6 7">
    <name type="scientific">Aureimonas ureilytica</name>
    <dbReference type="NCBI Taxonomy" id="401562"/>
    <lineage>
        <taxon>Bacteria</taxon>
        <taxon>Pseudomonadati</taxon>
        <taxon>Pseudomonadota</taxon>
        <taxon>Alphaproteobacteria</taxon>
        <taxon>Hyphomicrobiales</taxon>
        <taxon>Aurantimonadaceae</taxon>
        <taxon>Aureimonas</taxon>
    </lineage>
</organism>
<keyword evidence="1" id="KW-0808">Transferase</keyword>
<dbReference type="Pfam" id="PF02733">
    <property type="entry name" value="Dak1"/>
    <property type="match status" value="1"/>
</dbReference>
<keyword evidence="4" id="KW-0067">ATP-binding</keyword>
<dbReference type="PROSITE" id="PS51481">
    <property type="entry name" value="DHAK"/>
    <property type="match status" value="1"/>
</dbReference>
<keyword evidence="3 6" id="KW-0418">Kinase</keyword>
<dbReference type="GO" id="GO:0005829">
    <property type="term" value="C:cytosol"/>
    <property type="evidence" value="ECO:0007669"/>
    <property type="project" value="TreeGrafter"/>
</dbReference>
<evidence type="ECO:0000259" key="5">
    <source>
        <dbReference type="PROSITE" id="PS51481"/>
    </source>
</evidence>
<evidence type="ECO:0000256" key="4">
    <source>
        <dbReference type="ARBA" id="ARBA00022840"/>
    </source>
</evidence>
<dbReference type="STRING" id="401562.NS365_11300"/>
<evidence type="ECO:0000256" key="1">
    <source>
        <dbReference type="ARBA" id="ARBA00022679"/>
    </source>
</evidence>
<proteinExistence type="predicted"/>
<name>A0A175RBT5_9HYPH</name>
<dbReference type="Gene3D" id="3.30.1180.20">
    <property type="entry name" value="Dihydroxyacetone kinase, domain 2"/>
    <property type="match status" value="1"/>
</dbReference>